<dbReference type="GO" id="GO:0071978">
    <property type="term" value="P:bacterial-type flagellum-dependent swarming motility"/>
    <property type="evidence" value="ECO:0007669"/>
    <property type="project" value="TreeGrafter"/>
</dbReference>
<evidence type="ECO:0000256" key="5">
    <source>
        <dbReference type="ARBA" id="ARBA00022475"/>
    </source>
</evidence>
<keyword evidence="7" id="KW-0283">Flagellar rotation</keyword>
<dbReference type="AlphaFoldDB" id="A0A0A7UV21"/>
<dbReference type="InterPro" id="IPR001689">
    <property type="entry name" value="Flag_FliM"/>
</dbReference>
<evidence type="ECO:0000256" key="11">
    <source>
        <dbReference type="NCBIfam" id="TIGR01397"/>
    </source>
</evidence>
<evidence type="ECO:0000259" key="12">
    <source>
        <dbReference type="Pfam" id="PF01052"/>
    </source>
</evidence>
<protein>
    <recommendedName>
        <fullName evidence="4 11">Flagellar motor switch protein FliM</fullName>
    </recommendedName>
</protein>
<name>A0A0A7UV21_9SPIR</name>
<dbReference type="InterPro" id="IPR001543">
    <property type="entry name" value="FliN-like_C"/>
</dbReference>
<dbReference type="Gene3D" id="3.40.1550.10">
    <property type="entry name" value="CheC-like"/>
    <property type="match status" value="1"/>
</dbReference>
<evidence type="ECO:0000256" key="3">
    <source>
        <dbReference type="ARBA" id="ARBA00011049"/>
    </source>
</evidence>
<dbReference type="InterPro" id="IPR028976">
    <property type="entry name" value="CheC-like_sf"/>
</dbReference>
<dbReference type="CDD" id="cd17908">
    <property type="entry name" value="FliM"/>
    <property type="match status" value="1"/>
</dbReference>
<dbReference type="PANTHER" id="PTHR30034:SF6">
    <property type="entry name" value="YOP PROTEINS TRANSLOCATION PROTEIN Q"/>
    <property type="match status" value="1"/>
</dbReference>
<dbReference type="SUPFAM" id="SSF101801">
    <property type="entry name" value="Surface presentation of antigens (SPOA)"/>
    <property type="match status" value="1"/>
</dbReference>
<accession>A0A0A7UV21</accession>
<evidence type="ECO:0000256" key="8">
    <source>
        <dbReference type="ARBA" id="ARBA00023136"/>
    </source>
</evidence>
<organism evidence="13 14">
    <name type="scientific">Borreliella chilensis</name>
    <dbReference type="NCBI Taxonomy" id="1245910"/>
    <lineage>
        <taxon>Bacteria</taxon>
        <taxon>Pseudomonadati</taxon>
        <taxon>Spirochaetota</taxon>
        <taxon>Spirochaetia</taxon>
        <taxon>Spirochaetales</taxon>
        <taxon>Borreliaceae</taxon>
        <taxon>Borreliella</taxon>
    </lineage>
</organism>
<keyword evidence="5" id="KW-1003">Cell membrane</keyword>
<dbReference type="InterPro" id="IPR036429">
    <property type="entry name" value="SpoA-like_sf"/>
</dbReference>
<evidence type="ECO:0000313" key="13">
    <source>
        <dbReference type="EMBL" id="AJA90106.1"/>
    </source>
</evidence>
<keyword evidence="13" id="KW-0966">Cell projection</keyword>
<gene>
    <name evidence="13" type="ORF">OY14_01375</name>
</gene>
<evidence type="ECO:0000256" key="9">
    <source>
        <dbReference type="ARBA" id="ARBA00023143"/>
    </source>
</evidence>
<evidence type="ECO:0000313" key="14">
    <source>
        <dbReference type="Proteomes" id="UP000030940"/>
    </source>
</evidence>
<dbReference type="HOGENOM" id="CLU_052646_0_0_12"/>
<dbReference type="GO" id="GO:0050918">
    <property type="term" value="P:positive chemotaxis"/>
    <property type="evidence" value="ECO:0007669"/>
    <property type="project" value="TreeGrafter"/>
</dbReference>
<keyword evidence="13" id="KW-0282">Flagellum</keyword>
<comment type="function">
    <text evidence="10">FliM is one of three proteins (FliG, FliN, FliM) that forms the rotor-mounted switch complex (C ring), located at the base of the basal body. This complex interacts with the CheY and CheZ chemotaxis proteins, in addition to contacting components of the motor that determine the direction of flagellar rotation.</text>
</comment>
<evidence type="ECO:0000256" key="7">
    <source>
        <dbReference type="ARBA" id="ARBA00022779"/>
    </source>
</evidence>
<evidence type="ECO:0000256" key="10">
    <source>
        <dbReference type="ARBA" id="ARBA00025044"/>
    </source>
</evidence>
<comment type="similarity">
    <text evidence="3">Belongs to the FliM family.</text>
</comment>
<feature type="domain" description="Flagellar motor switch protein FliN-like C-terminal" evidence="12">
    <location>
        <begin position="264"/>
        <end position="335"/>
    </location>
</feature>
<dbReference type="GO" id="GO:0009425">
    <property type="term" value="C:bacterial-type flagellum basal body"/>
    <property type="evidence" value="ECO:0007669"/>
    <property type="project" value="UniProtKB-SubCell"/>
</dbReference>
<evidence type="ECO:0000256" key="4">
    <source>
        <dbReference type="ARBA" id="ARBA00021898"/>
    </source>
</evidence>
<dbReference type="STRING" id="1245910.OY14_01375"/>
<evidence type="ECO:0000256" key="6">
    <source>
        <dbReference type="ARBA" id="ARBA00022500"/>
    </source>
</evidence>
<dbReference type="Gene3D" id="2.30.330.10">
    <property type="entry name" value="SpoA-like"/>
    <property type="match status" value="1"/>
</dbReference>
<keyword evidence="6" id="KW-0145">Chemotaxis</keyword>
<dbReference type="GO" id="GO:0003774">
    <property type="term" value="F:cytoskeletal motor activity"/>
    <property type="evidence" value="ECO:0007669"/>
    <property type="project" value="InterPro"/>
</dbReference>
<evidence type="ECO:0000256" key="1">
    <source>
        <dbReference type="ARBA" id="ARBA00004117"/>
    </source>
</evidence>
<dbReference type="Pfam" id="PF01052">
    <property type="entry name" value="FliMN_C"/>
    <property type="match status" value="1"/>
</dbReference>
<keyword evidence="8" id="KW-0472">Membrane</keyword>
<dbReference type="SUPFAM" id="SSF103039">
    <property type="entry name" value="CheC-like"/>
    <property type="match status" value="1"/>
</dbReference>
<dbReference type="KEGG" id="bchi:OY14_01375"/>
<dbReference type="Pfam" id="PF02154">
    <property type="entry name" value="FliM"/>
    <property type="match status" value="1"/>
</dbReference>
<dbReference type="PIRSF" id="PIRSF002888">
    <property type="entry name" value="FliM"/>
    <property type="match status" value="1"/>
</dbReference>
<sequence length="352" mass="39282">MANNPGALSQDDIDSLLESINSSESLSLDESLSNVISSPTGKKQKVKVYDFKRPDKFSKEQVRTVSSFHEAFARYTTTSLSALLRKMVHVHVASVDQLTYEEFIRSIPNPTTLAIINMDPLKGSAIFEVDPTIAFAIVDRLFGGDGDTIKDKSRDLTEIEQSVMESVIIRILANMREAWSQVVDLRPRFGHIEVNPQFAQIVPPTEMIILVTLEVKIGKVEGLMNFCLPYITIEPIVSKLSTRYWHSLIGVGTTSENLDALREKLENTAMPLIAEIGEVKLKVREILSLEKGDVLNLESSLINKDLTLKVGAKEKFKCRMGLMGNKVSVQITEKIGDIKGFDLLKELTEEVE</sequence>
<evidence type="ECO:0000256" key="2">
    <source>
        <dbReference type="ARBA" id="ARBA00004202"/>
    </source>
</evidence>
<dbReference type="NCBIfam" id="TIGR01397">
    <property type="entry name" value="fliM_switch"/>
    <property type="match status" value="1"/>
</dbReference>
<keyword evidence="13" id="KW-0969">Cilium</keyword>
<dbReference type="GO" id="GO:0005886">
    <property type="term" value="C:plasma membrane"/>
    <property type="evidence" value="ECO:0007669"/>
    <property type="project" value="UniProtKB-SubCell"/>
</dbReference>
<comment type="subcellular location">
    <subcellularLocation>
        <location evidence="1">Bacterial flagellum basal body</location>
    </subcellularLocation>
    <subcellularLocation>
        <location evidence="2">Cell membrane</location>
        <topology evidence="2">Peripheral membrane protein</topology>
    </subcellularLocation>
</comment>
<keyword evidence="14" id="KW-1185">Reference proteome</keyword>
<reference evidence="13 14" key="1">
    <citation type="journal article" date="2015" name="Genome Announc.">
        <title>Genome Sequence of Borrelia chilensis VA1, a South American Member of the Lyme Borreliosis Group.</title>
        <authorList>
            <person name="Huang W."/>
            <person name="Ojaimi C."/>
            <person name="Fallon J.T."/>
            <person name="Travisany D."/>
            <person name="Maass A."/>
            <person name="Ivanova L."/>
            <person name="Tomova A."/>
            <person name="Gonzalez-Acuna D."/>
            <person name="Godfrey H.P."/>
            <person name="Cabello F.C."/>
        </authorList>
    </citation>
    <scope>NUCLEOTIDE SEQUENCE [LARGE SCALE GENOMIC DNA]</scope>
    <source>
        <strain evidence="13 14">VA1</strain>
    </source>
</reference>
<dbReference type="Proteomes" id="UP000030940">
    <property type="component" value="Chromosome"/>
</dbReference>
<keyword evidence="9" id="KW-0975">Bacterial flagellum</keyword>
<dbReference type="PRINTS" id="PR00955">
    <property type="entry name" value="FLGMOTORFLIM"/>
</dbReference>
<dbReference type="PANTHER" id="PTHR30034">
    <property type="entry name" value="FLAGELLAR MOTOR SWITCH PROTEIN FLIM"/>
    <property type="match status" value="1"/>
</dbReference>
<proteinExistence type="inferred from homology"/>
<dbReference type="EMBL" id="CP009910">
    <property type="protein sequence ID" value="AJA90106.1"/>
    <property type="molecule type" value="Genomic_DNA"/>
</dbReference>